<gene>
    <name evidence="1" type="ORF">DSTB1V02_LOCUS13212</name>
</gene>
<dbReference type="OrthoDB" id="6737600at2759"/>
<proteinExistence type="predicted"/>
<reference evidence="1" key="1">
    <citation type="submission" date="2020-11" db="EMBL/GenBank/DDBJ databases">
        <authorList>
            <person name="Tran Van P."/>
        </authorList>
    </citation>
    <scope>NUCLEOTIDE SEQUENCE</scope>
</reference>
<name>A0A7R9AFU1_9CRUS</name>
<sequence>MVHTPLKVEFHITAPDIMIHPFRVSPPVTPNIPQETGILLEREAWMTVLASTKAKALRAETSYASGDAGSICKCNQGKDGKENIIHMVKALISKEVTPGIFFSWKERKEVLQGTKICKSNTATSAENFRINAFTWFKLSIATAACYTELVPVYVKCTGFRWFSIFREVPEKEEEPSFLDQPHSSCPRSTQTPELVETVRELVDEDCLVTTRELDEWLDVGKSTDHEVLTQDLQLRNVASVW</sequence>
<feature type="non-terminal residue" evidence="1">
    <location>
        <position position="241"/>
    </location>
</feature>
<accession>A0A7R9AFU1</accession>
<keyword evidence="2" id="KW-1185">Reference proteome</keyword>
<protein>
    <submittedName>
        <fullName evidence="1">Uncharacterized protein</fullName>
    </submittedName>
</protein>
<dbReference type="EMBL" id="LR905404">
    <property type="protein sequence ID" value="CAD7253462.1"/>
    <property type="molecule type" value="Genomic_DNA"/>
</dbReference>
<evidence type="ECO:0000313" key="2">
    <source>
        <dbReference type="Proteomes" id="UP000677054"/>
    </source>
</evidence>
<dbReference type="Proteomes" id="UP000677054">
    <property type="component" value="Unassembled WGS sequence"/>
</dbReference>
<evidence type="ECO:0000313" key="1">
    <source>
        <dbReference type="EMBL" id="CAD7253462.1"/>
    </source>
</evidence>
<organism evidence="1">
    <name type="scientific">Darwinula stevensoni</name>
    <dbReference type="NCBI Taxonomy" id="69355"/>
    <lineage>
        <taxon>Eukaryota</taxon>
        <taxon>Metazoa</taxon>
        <taxon>Ecdysozoa</taxon>
        <taxon>Arthropoda</taxon>
        <taxon>Crustacea</taxon>
        <taxon>Oligostraca</taxon>
        <taxon>Ostracoda</taxon>
        <taxon>Podocopa</taxon>
        <taxon>Podocopida</taxon>
        <taxon>Darwinulocopina</taxon>
        <taxon>Darwinuloidea</taxon>
        <taxon>Darwinulidae</taxon>
        <taxon>Darwinula</taxon>
    </lineage>
</organism>
<dbReference type="EMBL" id="CAJPEV010005887">
    <property type="protein sequence ID" value="CAG0903629.1"/>
    <property type="molecule type" value="Genomic_DNA"/>
</dbReference>
<dbReference type="AlphaFoldDB" id="A0A7R9AFU1"/>